<reference evidence="1 2" key="1">
    <citation type="journal article" date="2022" name="Hortic Res">
        <title>A haplotype resolved chromosomal level avocado genome allows analysis of novel avocado genes.</title>
        <authorList>
            <person name="Nath O."/>
            <person name="Fletcher S.J."/>
            <person name="Hayward A."/>
            <person name="Shaw L.M."/>
            <person name="Masouleh A.K."/>
            <person name="Furtado A."/>
            <person name="Henry R.J."/>
            <person name="Mitter N."/>
        </authorList>
    </citation>
    <scope>NUCLEOTIDE SEQUENCE [LARGE SCALE GENOMIC DNA]</scope>
    <source>
        <strain evidence="2">cv. Hass</strain>
    </source>
</reference>
<dbReference type="EMBL" id="CM056816">
    <property type="protein sequence ID" value="KAJ8633999.1"/>
    <property type="molecule type" value="Genomic_DNA"/>
</dbReference>
<keyword evidence="2" id="KW-1185">Reference proteome</keyword>
<proteinExistence type="predicted"/>
<dbReference type="Proteomes" id="UP001234297">
    <property type="component" value="Chromosome 8"/>
</dbReference>
<evidence type="ECO:0000313" key="2">
    <source>
        <dbReference type="Proteomes" id="UP001234297"/>
    </source>
</evidence>
<name>A0ACC2LKP8_PERAE</name>
<sequence length="175" mass="19369">MKEEGLVRLNEVTVVSVLTACARIGDINLGRRLHASVVGNEFVLDTYLGASLINMYVKCGQVEDARKVFDGMPDRNVVCWTLMIARYGQLGLFKDVIELFREMQAMGVDVDEMTIACVVSACGNAGALDLGRWVHAYCEKNGIEMNINVTNSLIDMYSKCGDIDRALHIFNGLVR</sequence>
<organism evidence="1 2">
    <name type="scientific">Persea americana</name>
    <name type="common">Avocado</name>
    <dbReference type="NCBI Taxonomy" id="3435"/>
    <lineage>
        <taxon>Eukaryota</taxon>
        <taxon>Viridiplantae</taxon>
        <taxon>Streptophyta</taxon>
        <taxon>Embryophyta</taxon>
        <taxon>Tracheophyta</taxon>
        <taxon>Spermatophyta</taxon>
        <taxon>Magnoliopsida</taxon>
        <taxon>Magnoliidae</taxon>
        <taxon>Laurales</taxon>
        <taxon>Lauraceae</taxon>
        <taxon>Persea</taxon>
    </lineage>
</organism>
<protein>
    <submittedName>
        <fullName evidence="1">Uncharacterized protein</fullName>
    </submittedName>
</protein>
<accession>A0ACC2LKP8</accession>
<comment type="caution">
    <text evidence="1">The sequence shown here is derived from an EMBL/GenBank/DDBJ whole genome shotgun (WGS) entry which is preliminary data.</text>
</comment>
<gene>
    <name evidence="1" type="ORF">MRB53_027335</name>
</gene>
<evidence type="ECO:0000313" key="1">
    <source>
        <dbReference type="EMBL" id="KAJ8633999.1"/>
    </source>
</evidence>